<name>A0A090F5A4_MESPL</name>
<evidence type="ECO:0000313" key="1">
    <source>
        <dbReference type="EMBL" id="CDX14412.1"/>
    </source>
</evidence>
<evidence type="ECO:0000313" key="2">
    <source>
        <dbReference type="Proteomes" id="UP000046373"/>
    </source>
</evidence>
<organism evidence="1 2">
    <name type="scientific">Mesorhizobium plurifarium</name>
    <dbReference type="NCBI Taxonomy" id="69974"/>
    <lineage>
        <taxon>Bacteria</taxon>
        <taxon>Pseudomonadati</taxon>
        <taxon>Pseudomonadota</taxon>
        <taxon>Alphaproteobacteria</taxon>
        <taxon>Hyphomicrobiales</taxon>
        <taxon>Phyllobacteriaceae</taxon>
        <taxon>Mesorhizobium</taxon>
    </lineage>
</organism>
<proteinExistence type="predicted"/>
<accession>A0A090F5A4</accession>
<gene>
    <name evidence="1" type="ORF">MPLDJ20_100078</name>
</gene>
<reference evidence="1 2" key="1">
    <citation type="submission" date="2014-08" db="EMBL/GenBank/DDBJ databases">
        <authorList>
            <person name="Moulin Lionel"/>
        </authorList>
    </citation>
    <scope>NUCLEOTIDE SEQUENCE [LARGE SCALE GENOMIC DNA]</scope>
</reference>
<sequence length="88" mass="9960">MFRTRNGVVAAHRGLAKNAFFLFRWSEIGQPTQEECVPIDAEHSFEEPIYEAIVSYGETSLRALCHLLANCAAGIRTKQCRRRPPQPT</sequence>
<protein>
    <submittedName>
        <fullName evidence="1">Uncharacterized protein</fullName>
    </submittedName>
</protein>
<dbReference type="AlphaFoldDB" id="A0A090F5A4"/>
<dbReference type="EMBL" id="CCNB01000002">
    <property type="protein sequence ID" value="CDX14412.1"/>
    <property type="molecule type" value="Genomic_DNA"/>
</dbReference>
<dbReference type="Proteomes" id="UP000046373">
    <property type="component" value="Unassembled WGS sequence"/>
</dbReference>